<evidence type="ECO:0000313" key="12">
    <source>
        <dbReference type="Proteomes" id="UP001209553"/>
    </source>
</evidence>
<comment type="caution">
    <text evidence="11">The sequence shown here is derived from an EMBL/GenBank/DDBJ whole genome shotgun (WGS) entry which is preliminary data.</text>
</comment>
<dbReference type="Proteomes" id="UP001209553">
    <property type="component" value="Unassembled WGS sequence"/>
</dbReference>
<dbReference type="InterPro" id="IPR051169">
    <property type="entry name" value="NADH-Q_oxidoreductase"/>
</dbReference>
<keyword evidence="12" id="KW-1185">Reference proteome</keyword>
<comment type="cofactor">
    <cofactor evidence="1">
        <name>FAD</name>
        <dbReference type="ChEBI" id="CHEBI:57692"/>
    </cofactor>
</comment>
<evidence type="ECO:0000256" key="5">
    <source>
        <dbReference type="ARBA" id="ARBA00022827"/>
    </source>
</evidence>
<dbReference type="Pfam" id="PF07992">
    <property type="entry name" value="Pyr_redox_2"/>
    <property type="match status" value="1"/>
</dbReference>
<dbReference type="PRINTS" id="PR00411">
    <property type="entry name" value="PNDRDTASEI"/>
</dbReference>
<keyword evidence="4" id="KW-0285">Flavoprotein</keyword>
<dbReference type="EC" id="1.6.5.9" evidence="3"/>
<reference evidence="11 12" key="1">
    <citation type="journal article" date="2023" name="Int. J. Syst. Evol. Microbiol.">
        <title>Streptococcus sciuri sp. nov., Staphylococcus marylandisciuri sp. nov. and Staphylococcus americanisciuri sp. nov., isolated from faeces of eastern grey squirrel (Sciurus carolinensis).</title>
        <authorList>
            <person name="Volokhov D.V."/>
            <person name="Zagorodnyaya T.A."/>
            <person name="Furtak V.A."/>
            <person name="Nattanmai G."/>
            <person name="Randall L."/>
            <person name="Jose S."/>
            <person name="Gao Y."/>
            <person name="Eisenberg T."/>
            <person name="Delmonte P."/>
            <person name="Blom J."/>
            <person name="Mitchell K.K."/>
        </authorList>
    </citation>
    <scope>NUCLEOTIDE SEQUENCE [LARGE SCALE GENOMIC DNA]</scope>
    <source>
        <strain evidence="11 12">SQ8-PEA</strain>
    </source>
</reference>
<accession>A0ABT2QPQ7</accession>
<dbReference type="PANTHER" id="PTHR42913:SF3">
    <property type="entry name" value="64 KDA MITOCHONDRIAL NADH DEHYDROGENASE (EUROFUNG)"/>
    <property type="match status" value="1"/>
</dbReference>
<dbReference type="RefSeq" id="WP_262855354.1">
    <property type="nucleotide sequence ID" value="NZ_JAOPKZ010000006.1"/>
</dbReference>
<evidence type="ECO:0000256" key="6">
    <source>
        <dbReference type="ARBA" id="ARBA00023002"/>
    </source>
</evidence>
<dbReference type="Gene3D" id="3.50.50.100">
    <property type="match status" value="1"/>
</dbReference>
<gene>
    <name evidence="11" type="ORF">N9R04_04295</name>
</gene>
<evidence type="ECO:0000256" key="1">
    <source>
        <dbReference type="ARBA" id="ARBA00001974"/>
    </source>
</evidence>
<keyword evidence="6" id="KW-0560">Oxidoreductase</keyword>
<evidence type="ECO:0000256" key="9">
    <source>
        <dbReference type="ARBA" id="ARBA00047599"/>
    </source>
</evidence>
<dbReference type="PRINTS" id="PR00368">
    <property type="entry name" value="FADPNR"/>
</dbReference>
<protein>
    <recommendedName>
        <fullName evidence="7">Type II NADH:quinone oxidoreductase</fullName>
        <ecNumber evidence="3">1.6.5.9</ecNumber>
    </recommendedName>
    <alternativeName>
        <fullName evidence="8">NDH-2</fullName>
    </alternativeName>
</protein>
<dbReference type="PANTHER" id="PTHR42913">
    <property type="entry name" value="APOPTOSIS-INDUCING FACTOR 1"/>
    <property type="match status" value="1"/>
</dbReference>
<proteinExistence type="inferred from homology"/>
<feature type="domain" description="FAD/NAD(P)-binding" evidence="10">
    <location>
        <begin position="3"/>
        <end position="287"/>
    </location>
</feature>
<organism evidence="11 12">
    <name type="scientific">Staphylococcus marylandisciuri</name>
    <dbReference type="NCBI Taxonomy" id="2981529"/>
    <lineage>
        <taxon>Bacteria</taxon>
        <taxon>Bacillati</taxon>
        <taxon>Bacillota</taxon>
        <taxon>Bacilli</taxon>
        <taxon>Bacillales</taxon>
        <taxon>Staphylococcaceae</taxon>
        <taxon>Staphylococcus</taxon>
    </lineage>
</organism>
<comment type="similarity">
    <text evidence="2">Belongs to the NADH dehydrogenase family.</text>
</comment>
<dbReference type="InterPro" id="IPR036188">
    <property type="entry name" value="FAD/NAD-bd_sf"/>
</dbReference>
<comment type="catalytic activity">
    <reaction evidence="9">
        <text>a quinone + NADH + H(+) = a quinol + NAD(+)</text>
        <dbReference type="Rhea" id="RHEA:46160"/>
        <dbReference type="ChEBI" id="CHEBI:15378"/>
        <dbReference type="ChEBI" id="CHEBI:24646"/>
        <dbReference type="ChEBI" id="CHEBI:57540"/>
        <dbReference type="ChEBI" id="CHEBI:57945"/>
        <dbReference type="ChEBI" id="CHEBI:132124"/>
        <dbReference type="EC" id="1.6.5.9"/>
    </reaction>
</comment>
<dbReference type="EMBL" id="JAOPKZ010000006">
    <property type="protein sequence ID" value="MCU5745940.1"/>
    <property type="molecule type" value="Genomic_DNA"/>
</dbReference>
<name>A0ABT2QPQ7_9STAP</name>
<evidence type="ECO:0000259" key="10">
    <source>
        <dbReference type="Pfam" id="PF07992"/>
    </source>
</evidence>
<evidence type="ECO:0000256" key="4">
    <source>
        <dbReference type="ARBA" id="ARBA00022630"/>
    </source>
</evidence>
<sequence length="354" mass="39812">MKNLVLLGGGYGNMRIMSHILPSALPEDYSLTLIDRMPYHSLKPEFYELAAGTKSDKDVRMNFPDSHRINTVYGEITEIDLEDQIVSVGNTKVDYDELVIGLGCEDKYHNVPGAEAHTFSIQTLSKSRKTFHHISELPNGARVGIVGAGLSGIELASELRESRKDLDINLYDRGERILPRFPEKLSRYIEKWFKKNNVTVVPNSNINKVEEGRIFNNDVPEDLDLVVWTAGIQPVEIVRHLPVDISKSGRVILNQYHQIPTYQNVYVVGDCAELPHAPSAQLAEAQGDQIADVMKLNWQNKPLPEKMPEIKIQGFLGSLGEKQGFAYIMDRTVTGRLASILKSGVLWLYKYHNG</sequence>
<evidence type="ECO:0000256" key="3">
    <source>
        <dbReference type="ARBA" id="ARBA00012637"/>
    </source>
</evidence>
<evidence type="ECO:0000256" key="7">
    <source>
        <dbReference type="ARBA" id="ARBA00039552"/>
    </source>
</evidence>
<dbReference type="InterPro" id="IPR023753">
    <property type="entry name" value="FAD/NAD-binding_dom"/>
</dbReference>
<evidence type="ECO:0000256" key="2">
    <source>
        <dbReference type="ARBA" id="ARBA00005272"/>
    </source>
</evidence>
<dbReference type="SUPFAM" id="SSF51905">
    <property type="entry name" value="FAD/NAD(P)-binding domain"/>
    <property type="match status" value="2"/>
</dbReference>
<evidence type="ECO:0000256" key="8">
    <source>
        <dbReference type="ARBA" id="ARBA00042753"/>
    </source>
</evidence>
<evidence type="ECO:0000313" key="11">
    <source>
        <dbReference type="EMBL" id="MCU5745940.1"/>
    </source>
</evidence>
<keyword evidence="5" id="KW-0274">FAD</keyword>